<dbReference type="InterPro" id="IPR023214">
    <property type="entry name" value="HAD_sf"/>
</dbReference>
<dbReference type="InterPro" id="IPR036412">
    <property type="entry name" value="HAD-like_sf"/>
</dbReference>
<dbReference type="CDD" id="cd02603">
    <property type="entry name" value="HAD_sEH-N_like"/>
    <property type="match status" value="1"/>
</dbReference>
<evidence type="ECO:0000313" key="1">
    <source>
        <dbReference type="EMBL" id="PSS20596.1"/>
    </source>
</evidence>
<dbReference type="GeneID" id="36576218"/>
<dbReference type="SFLD" id="SFLDG01129">
    <property type="entry name" value="C1.5:_HAD__Beta-PGM__Phosphata"/>
    <property type="match status" value="1"/>
</dbReference>
<dbReference type="Proteomes" id="UP000241818">
    <property type="component" value="Unassembled WGS sequence"/>
</dbReference>
<dbReference type="InterPro" id="IPR052898">
    <property type="entry name" value="ACAD10-like"/>
</dbReference>
<dbReference type="AlphaFoldDB" id="A0A2T3B4N2"/>
<proteinExistence type="predicted"/>
<dbReference type="Gene3D" id="1.10.150.240">
    <property type="entry name" value="Putative phosphatase, domain 2"/>
    <property type="match status" value="1"/>
</dbReference>
<dbReference type="RefSeq" id="XP_024721866.1">
    <property type="nucleotide sequence ID" value="XM_024868137.1"/>
</dbReference>
<sequence length="280" mass="31502">MAPANPQPKVLLFDIGGVCVLSPFQAILDYELSHSIPPGWINTCISKSSPNGYWQRLERGELPMDTHFFRGFTQDLHSASLWDTFYAQARTRDPSLPATTPPLPRIDGEQLFWSMMTAARHPDPWMFPALKKLRASGRYILAALSNTVIYPSDHPLATAHDDVRAVFDLFISSAHVGMRKPEPRIYDLALRELDRFARENVGRDDRDTRGWERGVSAEEVVFLDDIGENLKAAKARGFRTIKVHLGRAFEAVDQLEELTGLKLAGDHPRIAVMPKTNAKL</sequence>
<dbReference type="SFLD" id="SFLDS00003">
    <property type="entry name" value="Haloacid_Dehalogenase"/>
    <property type="match status" value="1"/>
</dbReference>
<dbReference type="STRING" id="857342.A0A2T3B4N2"/>
<keyword evidence="2" id="KW-1185">Reference proteome</keyword>
<dbReference type="SUPFAM" id="SSF56784">
    <property type="entry name" value="HAD-like"/>
    <property type="match status" value="1"/>
</dbReference>
<evidence type="ECO:0000313" key="2">
    <source>
        <dbReference type="Proteomes" id="UP000241818"/>
    </source>
</evidence>
<organism evidence="1 2">
    <name type="scientific">Amorphotheca resinae ATCC 22711</name>
    <dbReference type="NCBI Taxonomy" id="857342"/>
    <lineage>
        <taxon>Eukaryota</taxon>
        <taxon>Fungi</taxon>
        <taxon>Dikarya</taxon>
        <taxon>Ascomycota</taxon>
        <taxon>Pezizomycotina</taxon>
        <taxon>Leotiomycetes</taxon>
        <taxon>Helotiales</taxon>
        <taxon>Amorphothecaceae</taxon>
        <taxon>Amorphotheca</taxon>
    </lineage>
</organism>
<gene>
    <name evidence="1" type="ORF">M430DRAFT_50253</name>
</gene>
<reference evidence="1 2" key="1">
    <citation type="journal article" date="2018" name="New Phytol.">
        <title>Comparative genomics and transcriptomics depict ericoid mycorrhizal fungi as versatile saprotrophs and plant mutualists.</title>
        <authorList>
            <person name="Martino E."/>
            <person name="Morin E."/>
            <person name="Grelet G.A."/>
            <person name="Kuo A."/>
            <person name="Kohler A."/>
            <person name="Daghino S."/>
            <person name="Barry K.W."/>
            <person name="Cichocki N."/>
            <person name="Clum A."/>
            <person name="Dockter R.B."/>
            <person name="Hainaut M."/>
            <person name="Kuo R.C."/>
            <person name="LaButti K."/>
            <person name="Lindahl B.D."/>
            <person name="Lindquist E.A."/>
            <person name="Lipzen A."/>
            <person name="Khouja H.R."/>
            <person name="Magnuson J."/>
            <person name="Murat C."/>
            <person name="Ohm R.A."/>
            <person name="Singer S.W."/>
            <person name="Spatafora J.W."/>
            <person name="Wang M."/>
            <person name="Veneault-Fourrey C."/>
            <person name="Henrissat B."/>
            <person name="Grigoriev I.V."/>
            <person name="Martin F.M."/>
            <person name="Perotto S."/>
        </authorList>
    </citation>
    <scope>NUCLEOTIDE SEQUENCE [LARGE SCALE GENOMIC DNA]</scope>
    <source>
        <strain evidence="1 2">ATCC 22711</strain>
    </source>
</reference>
<dbReference type="InterPro" id="IPR023198">
    <property type="entry name" value="PGP-like_dom2"/>
</dbReference>
<protein>
    <submittedName>
        <fullName evidence="1">Uncharacterized protein</fullName>
    </submittedName>
</protein>
<dbReference type="Gene3D" id="3.40.50.1000">
    <property type="entry name" value="HAD superfamily/HAD-like"/>
    <property type="match status" value="1"/>
</dbReference>
<dbReference type="InParanoid" id="A0A2T3B4N2"/>
<accession>A0A2T3B4N2</accession>
<dbReference type="OrthoDB" id="1694274at2759"/>
<name>A0A2T3B4N2_AMORE</name>
<dbReference type="PANTHER" id="PTHR47829">
    <property type="entry name" value="HYDROLASE, PUTATIVE (AFU_ORTHOLOGUE AFUA_1G12880)-RELATED"/>
    <property type="match status" value="1"/>
</dbReference>
<dbReference type="Pfam" id="PF00702">
    <property type="entry name" value="Hydrolase"/>
    <property type="match status" value="1"/>
</dbReference>
<dbReference type="PANTHER" id="PTHR47829:SF1">
    <property type="entry name" value="HAD FAMILY PHOSPHATASE"/>
    <property type="match status" value="1"/>
</dbReference>
<dbReference type="EMBL" id="KZ679010">
    <property type="protein sequence ID" value="PSS20596.1"/>
    <property type="molecule type" value="Genomic_DNA"/>
</dbReference>